<feature type="non-terminal residue" evidence="2">
    <location>
        <position position="1"/>
    </location>
</feature>
<gene>
    <name evidence="2" type="ORF">NPM19_33435</name>
</gene>
<organism evidence="2 3">
    <name type="scientific">Bacillus cereus</name>
    <dbReference type="NCBI Taxonomy" id="1396"/>
    <lineage>
        <taxon>Bacteria</taxon>
        <taxon>Bacillati</taxon>
        <taxon>Bacillota</taxon>
        <taxon>Bacilli</taxon>
        <taxon>Bacillales</taxon>
        <taxon>Bacillaceae</taxon>
        <taxon>Bacillus</taxon>
        <taxon>Bacillus cereus group</taxon>
    </lineage>
</organism>
<reference evidence="2" key="1">
    <citation type="submission" date="2022-07" db="EMBL/GenBank/DDBJ databases">
        <title>Identification and characterization of Bacillus thuringiensis and other Bacillus cereus group isolates from spinach by whole genome sequencing.</title>
        <authorList>
            <person name="Zao X."/>
            <person name="Zervas A."/>
            <person name="Hendriks M."/>
            <person name="Rajkovic A."/>
            <person name="Van Overbeek L."/>
            <person name="Hendriksen N.B."/>
            <person name="Uyttendaele M."/>
        </authorList>
    </citation>
    <scope>NUCLEOTIDE SEQUENCE</scope>
    <source>
        <strain evidence="2">781001F-1</strain>
    </source>
</reference>
<evidence type="ECO:0000313" key="2">
    <source>
        <dbReference type="EMBL" id="MCQ6289405.1"/>
    </source>
</evidence>
<name>A0AAW5L9J3_BACCE</name>
<dbReference type="Pfam" id="PF13700">
    <property type="entry name" value="DUF4158"/>
    <property type="match status" value="1"/>
</dbReference>
<dbReference type="InterPro" id="IPR025296">
    <property type="entry name" value="DUF4158"/>
</dbReference>
<accession>A0AAW5L9J3</accession>
<sequence>YRNKRSQWDQMREIRSVYGYKNFTDYPAYWQFIRWLYARAWLYNERPSVLWGFLPIPSKRYIKGLFHKRKCL</sequence>
<evidence type="ECO:0000259" key="1">
    <source>
        <dbReference type="Pfam" id="PF13700"/>
    </source>
</evidence>
<proteinExistence type="predicted"/>
<dbReference type="Proteomes" id="UP001204643">
    <property type="component" value="Unassembled WGS sequence"/>
</dbReference>
<evidence type="ECO:0000313" key="3">
    <source>
        <dbReference type="Proteomes" id="UP001204643"/>
    </source>
</evidence>
<dbReference type="EMBL" id="JANHEB010000426">
    <property type="protein sequence ID" value="MCQ6289405.1"/>
    <property type="molecule type" value="Genomic_DNA"/>
</dbReference>
<dbReference type="AlphaFoldDB" id="A0AAW5L9J3"/>
<feature type="domain" description="DUF4158" evidence="1">
    <location>
        <begin position="2"/>
        <end position="51"/>
    </location>
</feature>
<comment type="caution">
    <text evidence="2">The sequence shown here is derived from an EMBL/GenBank/DDBJ whole genome shotgun (WGS) entry which is preliminary data.</text>
</comment>
<protein>
    <submittedName>
        <fullName evidence="2">DUF4158 domain-containing protein</fullName>
    </submittedName>
</protein>